<name>A0A2P2QFN4_RHIMU</name>
<dbReference type="EMBL" id="GGEC01085220">
    <property type="protein sequence ID" value="MBX65704.1"/>
    <property type="molecule type" value="Transcribed_RNA"/>
</dbReference>
<dbReference type="AlphaFoldDB" id="A0A2P2QFN4"/>
<accession>A0A2P2QFN4</accession>
<proteinExistence type="predicted"/>
<protein>
    <submittedName>
        <fullName evidence="1">Uncharacterized protein</fullName>
    </submittedName>
</protein>
<reference evidence="1" key="1">
    <citation type="submission" date="2018-02" db="EMBL/GenBank/DDBJ databases">
        <title>Rhizophora mucronata_Transcriptome.</title>
        <authorList>
            <person name="Meera S.P."/>
            <person name="Sreeshan A."/>
            <person name="Augustine A."/>
        </authorList>
    </citation>
    <scope>NUCLEOTIDE SEQUENCE</scope>
    <source>
        <tissue evidence="1">Leaf</tissue>
    </source>
</reference>
<sequence>MKVCYGHSEPFINFLNVSGTH</sequence>
<evidence type="ECO:0000313" key="1">
    <source>
        <dbReference type="EMBL" id="MBX65704.1"/>
    </source>
</evidence>
<organism evidence="1">
    <name type="scientific">Rhizophora mucronata</name>
    <name type="common">Asiatic mangrove</name>
    <dbReference type="NCBI Taxonomy" id="61149"/>
    <lineage>
        <taxon>Eukaryota</taxon>
        <taxon>Viridiplantae</taxon>
        <taxon>Streptophyta</taxon>
        <taxon>Embryophyta</taxon>
        <taxon>Tracheophyta</taxon>
        <taxon>Spermatophyta</taxon>
        <taxon>Magnoliopsida</taxon>
        <taxon>eudicotyledons</taxon>
        <taxon>Gunneridae</taxon>
        <taxon>Pentapetalae</taxon>
        <taxon>rosids</taxon>
        <taxon>fabids</taxon>
        <taxon>Malpighiales</taxon>
        <taxon>Rhizophoraceae</taxon>
        <taxon>Rhizophora</taxon>
    </lineage>
</organism>